<organism evidence="2 3">
    <name type="scientific">Candidatus Pantoea deserta</name>
    <dbReference type="NCBI Taxonomy" id="1869313"/>
    <lineage>
        <taxon>Bacteria</taxon>
        <taxon>Pseudomonadati</taxon>
        <taxon>Pseudomonadota</taxon>
        <taxon>Gammaproteobacteria</taxon>
        <taxon>Enterobacterales</taxon>
        <taxon>Erwiniaceae</taxon>
        <taxon>Pantoea</taxon>
    </lineage>
</organism>
<proteinExistence type="predicted"/>
<keyword evidence="3" id="KW-1185">Reference proteome</keyword>
<dbReference type="NCBIfam" id="NF007968">
    <property type="entry name" value="PRK10692.1"/>
    <property type="match status" value="1"/>
</dbReference>
<protein>
    <submittedName>
        <fullName evidence="2">DUF2583 domain-containing protein</fullName>
    </submittedName>
</protein>
<dbReference type="AlphaFoldDB" id="A0A3N4NQ08"/>
<dbReference type="RefSeq" id="WP_123801850.1">
    <property type="nucleotide sequence ID" value="NZ_RMVG01000012.1"/>
</dbReference>
<dbReference type="Proteomes" id="UP000281332">
    <property type="component" value="Unassembled WGS sequence"/>
</dbReference>
<feature type="transmembrane region" description="Helical" evidence="1">
    <location>
        <begin position="12"/>
        <end position="30"/>
    </location>
</feature>
<dbReference type="Pfam" id="PF10762">
    <property type="entry name" value="DUF2583"/>
    <property type="match status" value="1"/>
</dbReference>
<keyword evidence="1" id="KW-1133">Transmembrane helix</keyword>
<evidence type="ECO:0000313" key="2">
    <source>
        <dbReference type="EMBL" id="RPD98452.1"/>
    </source>
</evidence>
<gene>
    <name evidence="2" type="ORF">BBB56_15690</name>
</gene>
<evidence type="ECO:0000313" key="3">
    <source>
        <dbReference type="Proteomes" id="UP000281332"/>
    </source>
</evidence>
<dbReference type="EMBL" id="RMVG01000012">
    <property type="protein sequence ID" value="RPD98452.1"/>
    <property type="molecule type" value="Genomic_DNA"/>
</dbReference>
<feature type="transmembrane region" description="Helical" evidence="1">
    <location>
        <begin position="36"/>
        <end position="59"/>
    </location>
</feature>
<evidence type="ECO:0000256" key="1">
    <source>
        <dbReference type="SAM" id="Phobius"/>
    </source>
</evidence>
<keyword evidence="1" id="KW-0472">Membrane</keyword>
<dbReference type="InterPro" id="IPR019698">
    <property type="entry name" value="DUF2583"/>
</dbReference>
<keyword evidence="1" id="KW-0812">Transmembrane</keyword>
<name>A0A3N4NQ08_9GAMM</name>
<reference evidence="2 3" key="1">
    <citation type="submission" date="2018-11" db="EMBL/GenBank/DDBJ databases">
        <title>Whole genome sequencing of Pantoea sp. RIT388.</title>
        <authorList>
            <person name="Gan H.M."/>
            <person name="Hudson A.O."/>
        </authorList>
    </citation>
    <scope>NUCLEOTIDE SEQUENCE [LARGE SCALE GENOMIC DNA]</scope>
    <source>
        <strain evidence="2 3">RIT388</strain>
    </source>
</reference>
<comment type="caution">
    <text evidence="2">The sequence shown here is derived from an EMBL/GenBank/DDBJ whole genome shotgun (WGS) entry which is preliminary data.</text>
</comment>
<sequence>MKHQHCRTTGNALMIVGMIVMLAGLGFSVINQLPTIQLPSLLAQGAILGIFIGALLWLAGARVSGREKIEDRYFWHRHYDKRCRRASHHSQH</sequence>
<accession>A0A3N4NQ08</accession>
<dbReference type="OrthoDB" id="6494670at2"/>